<accession>A0A085NTM8</accession>
<evidence type="ECO:0000313" key="3">
    <source>
        <dbReference type="EMBL" id="KFD72824.1"/>
    </source>
</evidence>
<gene>
    <name evidence="3" type="ORF">M514_11031</name>
</gene>
<sequence>MANTNGLPMALDAVSVKVPPFWSHSPALWFKRVEAQFQVAHITADETKFNYIVGNLECQVMEQCFDIIYSPPETDKYYSLKQCILDRFGESDEKRLQTLLSGMQIGDDKPSYFLQRMRREVPTQFSQMDRNIRHLWIQQLPSTLQVCLAQTDEEDLRKLGKLADKVYDVTPSISAVETPASLQAISDLQAQVSELSERIEALSRRRVSRRSPSVTVGRQNRRSPSAERNPAWCYYHNRFKHRARKCTYPCSFKRWSGTKN</sequence>
<evidence type="ECO:0000256" key="1">
    <source>
        <dbReference type="SAM" id="MobiDB-lite"/>
    </source>
</evidence>
<dbReference type="EMBL" id="KL367475">
    <property type="protein sequence ID" value="KFD72824.1"/>
    <property type="molecule type" value="Genomic_DNA"/>
</dbReference>
<dbReference type="AlphaFoldDB" id="A0A085NTM8"/>
<dbReference type="Pfam" id="PF23055">
    <property type="entry name" value="DUF7041"/>
    <property type="match status" value="1"/>
</dbReference>
<name>A0A085NTM8_9BILA</name>
<feature type="domain" description="DUF7041" evidence="2">
    <location>
        <begin position="18"/>
        <end position="100"/>
    </location>
</feature>
<reference evidence="3" key="1">
    <citation type="journal article" date="2014" name="Nat. Genet.">
        <title>Genome and transcriptome of the porcine whipworm Trichuris suis.</title>
        <authorList>
            <person name="Jex A.R."/>
            <person name="Nejsum P."/>
            <person name="Schwarz E.M."/>
            <person name="Hu L."/>
            <person name="Young N.D."/>
            <person name="Hall R.S."/>
            <person name="Korhonen P.K."/>
            <person name="Liao S."/>
            <person name="Thamsborg S."/>
            <person name="Xia J."/>
            <person name="Xu P."/>
            <person name="Wang S."/>
            <person name="Scheerlinck J.P."/>
            <person name="Hofmann A."/>
            <person name="Sternberg P.W."/>
            <person name="Wang J."/>
            <person name="Gasser R.B."/>
        </authorList>
    </citation>
    <scope>NUCLEOTIDE SEQUENCE [LARGE SCALE GENOMIC DNA]</scope>
    <source>
        <strain evidence="3">DCEP-RM93F</strain>
    </source>
</reference>
<dbReference type="Proteomes" id="UP000030758">
    <property type="component" value="Unassembled WGS sequence"/>
</dbReference>
<organism evidence="3">
    <name type="scientific">Trichuris suis</name>
    <name type="common">pig whipworm</name>
    <dbReference type="NCBI Taxonomy" id="68888"/>
    <lineage>
        <taxon>Eukaryota</taxon>
        <taxon>Metazoa</taxon>
        <taxon>Ecdysozoa</taxon>
        <taxon>Nematoda</taxon>
        <taxon>Enoplea</taxon>
        <taxon>Dorylaimia</taxon>
        <taxon>Trichinellida</taxon>
        <taxon>Trichuridae</taxon>
        <taxon>Trichuris</taxon>
    </lineage>
</organism>
<dbReference type="InterPro" id="IPR055469">
    <property type="entry name" value="DUF7041"/>
</dbReference>
<protein>
    <recommendedName>
        <fullName evidence="2">DUF7041 domain-containing protein</fullName>
    </recommendedName>
</protein>
<feature type="region of interest" description="Disordered" evidence="1">
    <location>
        <begin position="206"/>
        <end position="227"/>
    </location>
</feature>
<proteinExistence type="predicted"/>
<evidence type="ECO:0000259" key="2">
    <source>
        <dbReference type="Pfam" id="PF23055"/>
    </source>
</evidence>
<dbReference type="PANTHER" id="PTHR33327:SF3">
    <property type="entry name" value="RNA-DIRECTED DNA POLYMERASE"/>
    <property type="match status" value="1"/>
</dbReference>
<dbReference type="PANTHER" id="PTHR33327">
    <property type="entry name" value="ENDONUCLEASE"/>
    <property type="match status" value="1"/>
</dbReference>